<sequence length="433" mass="47777">MRRKYRFSLRLKLVLFITILAMITYGTSAFFIYILYDYVRMYIQIPLHWYTILTLFGGVFWSGLLAFFAAFLITKPLEKLSEIASEAANGNLNQEVPIPSSDDEIRDLSVSVNTMLKNLNQIVLDINKNFQYTNEAVLLMKETSNQSTEHSQAISTAIDEISSGAEQSAGAIQSTAESVEMATDLAAKVQDKAKQSKEKSITMLQTLKESKLVFHQLVDGINLLATEQVASLKDVEHLQRNAKQVESIVSMVGEIAGQTNLLALNASIEAARAGEHGRGFSVVAEEIRKLADESAKAVENISSLISSIQRDVQLVVNKINGNVEVAKKESNNGKKTNEAISQMEESVNDVAEEIGNISGLVDNQLQLIQNTVRQSQEVAAIAEETSAGAEEVNAAVQEQSAIIDKVEQLSYNIEVHAQQLNQQIHQFQVKEDV</sequence>
<dbReference type="Pfam" id="PF00015">
    <property type="entry name" value="MCPsignal"/>
    <property type="match status" value="1"/>
</dbReference>
<name>A0ABR5MKU9_9BACI</name>
<dbReference type="PANTHER" id="PTHR32089">
    <property type="entry name" value="METHYL-ACCEPTING CHEMOTAXIS PROTEIN MCPB"/>
    <property type="match status" value="1"/>
</dbReference>
<keyword evidence="3 7" id="KW-0472">Membrane</keyword>
<evidence type="ECO:0000259" key="9">
    <source>
        <dbReference type="PROSITE" id="PS50885"/>
    </source>
</evidence>
<gene>
    <name evidence="10" type="ORF">AFL42_06860</name>
</gene>
<evidence type="ECO:0000313" key="10">
    <source>
        <dbReference type="EMBL" id="KPH76188.1"/>
    </source>
</evidence>
<dbReference type="Gene3D" id="1.10.287.950">
    <property type="entry name" value="Methyl-accepting chemotaxis protein"/>
    <property type="match status" value="1"/>
</dbReference>
<evidence type="ECO:0000313" key="11">
    <source>
        <dbReference type="Proteomes" id="UP000037854"/>
    </source>
</evidence>
<keyword evidence="2" id="KW-1003">Cell membrane</keyword>
<reference evidence="10 11" key="1">
    <citation type="submission" date="2015-07" db="EMBL/GenBank/DDBJ databases">
        <title>High-quality draft genome sequence of Oceanobacillus caeni HM6, a bacillus isolated from a human feces.</title>
        <authorList>
            <person name="Kumar J."/>
            <person name="Verma M.K."/>
            <person name="Pandey R."/>
            <person name="Bhambi M."/>
            <person name="Chauhan N."/>
        </authorList>
    </citation>
    <scope>NUCLEOTIDE SEQUENCE [LARGE SCALE GENOMIC DNA]</scope>
    <source>
        <strain evidence="10 11">HM6</strain>
    </source>
</reference>
<keyword evidence="7" id="KW-0812">Transmembrane</keyword>
<dbReference type="Proteomes" id="UP000037854">
    <property type="component" value="Unassembled WGS sequence"/>
</dbReference>
<evidence type="ECO:0000256" key="4">
    <source>
        <dbReference type="ARBA" id="ARBA00023224"/>
    </source>
</evidence>
<evidence type="ECO:0000256" key="2">
    <source>
        <dbReference type="ARBA" id="ARBA00022475"/>
    </source>
</evidence>
<evidence type="ECO:0000256" key="1">
    <source>
        <dbReference type="ARBA" id="ARBA00004236"/>
    </source>
</evidence>
<organism evidence="10 11">
    <name type="scientific">Oceanobacillus caeni</name>
    <dbReference type="NCBI Taxonomy" id="405946"/>
    <lineage>
        <taxon>Bacteria</taxon>
        <taxon>Bacillati</taxon>
        <taxon>Bacillota</taxon>
        <taxon>Bacilli</taxon>
        <taxon>Bacillales</taxon>
        <taxon>Bacillaceae</taxon>
        <taxon>Oceanobacillus</taxon>
    </lineage>
</organism>
<dbReference type="SMART" id="SM00304">
    <property type="entry name" value="HAMP"/>
    <property type="match status" value="1"/>
</dbReference>
<dbReference type="SMART" id="SM00283">
    <property type="entry name" value="MA"/>
    <property type="match status" value="1"/>
</dbReference>
<dbReference type="CDD" id="cd06225">
    <property type="entry name" value="HAMP"/>
    <property type="match status" value="1"/>
</dbReference>
<comment type="subcellular location">
    <subcellularLocation>
        <location evidence="1">Cell membrane</location>
    </subcellularLocation>
</comment>
<accession>A0ABR5MKU9</accession>
<dbReference type="PROSITE" id="PS50111">
    <property type="entry name" value="CHEMOTAXIS_TRANSDUC_2"/>
    <property type="match status" value="1"/>
</dbReference>
<dbReference type="EMBL" id="LGTK01000017">
    <property type="protein sequence ID" value="KPH76188.1"/>
    <property type="molecule type" value="Genomic_DNA"/>
</dbReference>
<keyword evidence="4 6" id="KW-0807">Transducer</keyword>
<comment type="caution">
    <text evidence="10">The sequence shown here is derived from an EMBL/GenBank/DDBJ whole genome shotgun (WGS) entry which is preliminary data.</text>
</comment>
<proteinExistence type="inferred from homology"/>
<dbReference type="PROSITE" id="PS50885">
    <property type="entry name" value="HAMP"/>
    <property type="match status" value="1"/>
</dbReference>
<dbReference type="InterPro" id="IPR003660">
    <property type="entry name" value="HAMP_dom"/>
</dbReference>
<feature type="domain" description="Methyl-accepting transducer" evidence="8">
    <location>
        <begin position="143"/>
        <end position="400"/>
    </location>
</feature>
<feature type="transmembrane region" description="Helical" evidence="7">
    <location>
        <begin position="48"/>
        <end position="73"/>
    </location>
</feature>
<keyword evidence="7" id="KW-1133">Transmembrane helix</keyword>
<protein>
    <submittedName>
        <fullName evidence="10">Chemotaxis protein</fullName>
    </submittedName>
</protein>
<evidence type="ECO:0000259" key="8">
    <source>
        <dbReference type="PROSITE" id="PS50111"/>
    </source>
</evidence>
<evidence type="ECO:0000256" key="3">
    <source>
        <dbReference type="ARBA" id="ARBA00023136"/>
    </source>
</evidence>
<dbReference type="PANTHER" id="PTHR32089:SF114">
    <property type="entry name" value="METHYL-ACCEPTING CHEMOTAXIS PROTEIN MCPB"/>
    <property type="match status" value="1"/>
</dbReference>
<dbReference type="InterPro" id="IPR004089">
    <property type="entry name" value="MCPsignal_dom"/>
</dbReference>
<dbReference type="Pfam" id="PF00672">
    <property type="entry name" value="HAMP"/>
    <property type="match status" value="1"/>
</dbReference>
<evidence type="ECO:0000256" key="6">
    <source>
        <dbReference type="PROSITE-ProRule" id="PRU00284"/>
    </source>
</evidence>
<feature type="transmembrane region" description="Helical" evidence="7">
    <location>
        <begin position="12"/>
        <end position="36"/>
    </location>
</feature>
<dbReference type="RefSeq" id="WP_060668174.1">
    <property type="nucleotide sequence ID" value="NZ_JAHHXM010000004.1"/>
</dbReference>
<keyword evidence="11" id="KW-1185">Reference proteome</keyword>
<comment type="similarity">
    <text evidence="5">Belongs to the methyl-accepting chemotaxis (MCP) protein family.</text>
</comment>
<evidence type="ECO:0000256" key="5">
    <source>
        <dbReference type="ARBA" id="ARBA00029447"/>
    </source>
</evidence>
<feature type="domain" description="HAMP" evidence="9">
    <location>
        <begin position="71"/>
        <end position="124"/>
    </location>
</feature>
<dbReference type="Gene3D" id="6.10.340.10">
    <property type="match status" value="1"/>
</dbReference>
<evidence type="ECO:0000256" key="7">
    <source>
        <dbReference type="SAM" id="Phobius"/>
    </source>
</evidence>
<dbReference type="SUPFAM" id="SSF58104">
    <property type="entry name" value="Methyl-accepting chemotaxis protein (MCP) signaling domain"/>
    <property type="match status" value="1"/>
</dbReference>